<dbReference type="GO" id="GO:0003688">
    <property type="term" value="F:DNA replication origin binding"/>
    <property type="evidence" value="ECO:0007669"/>
    <property type="project" value="TreeGrafter"/>
</dbReference>
<dbReference type="InterPro" id="IPR013159">
    <property type="entry name" value="DnaA_C"/>
</dbReference>
<keyword evidence="2 7" id="KW-0235">DNA replication</keyword>
<dbReference type="Pfam" id="PF00308">
    <property type="entry name" value="Bac_DnaA"/>
    <property type="match status" value="1"/>
</dbReference>
<keyword evidence="5" id="KW-0446">Lipid-binding</keyword>
<dbReference type="GO" id="GO:0005524">
    <property type="term" value="F:ATP binding"/>
    <property type="evidence" value="ECO:0007669"/>
    <property type="project" value="UniProtKB-KW"/>
</dbReference>
<name>A0A662Z8E4_9GAMM</name>
<feature type="domain" description="Chromosomal replication initiator DnaA C-terminal" evidence="11">
    <location>
        <begin position="397"/>
        <end position="466"/>
    </location>
</feature>
<evidence type="ECO:0000256" key="3">
    <source>
        <dbReference type="ARBA" id="ARBA00022741"/>
    </source>
</evidence>
<evidence type="ECO:0000256" key="1">
    <source>
        <dbReference type="ARBA" id="ARBA00022490"/>
    </source>
</evidence>
<dbReference type="SMART" id="SM00760">
    <property type="entry name" value="Bac_DnaA_C"/>
    <property type="match status" value="1"/>
</dbReference>
<dbReference type="Gene3D" id="1.10.8.60">
    <property type="match status" value="1"/>
</dbReference>
<comment type="function">
    <text evidence="7">Plays an essential role in the initiation and regulation of chromosomal replication. ATP-DnaA binds to the origin of replication (oriC) to initiate formation of the DNA replication initiation complex once per cell cycle. Binds the DnaA box (a 9 base pair repeat at the origin) and separates the double-stranded (ds)DNA. Forms a right-handed helical filament on oriC DNA; dsDNA binds to the exterior of the filament while single-stranded (ss)DNA is stabiized in the filament's interior. The ATP-DnaA-oriC complex binds and stabilizes one strand of the AT-rich DNA unwinding element (DUE), permitting loading of DNA polymerase. After initiation quickly degrades to an ADP-DnaA complex that is not apt for DNA replication. Binds acidic phospholipids.</text>
</comment>
<dbReference type="InterPro" id="IPR003593">
    <property type="entry name" value="AAA+_ATPase"/>
</dbReference>
<gene>
    <name evidence="12" type="ORF">SAMN04487865_100238</name>
</gene>
<evidence type="ECO:0000313" key="12">
    <source>
        <dbReference type="EMBL" id="SFJ78298.1"/>
    </source>
</evidence>
<keyword evidence="4 7" id="KW-0067">ATP-binding</keyword>
<dbReference type="RefSeq" id="WP_074838325.1">
    <property type="nucleotide sequence ID" value="NZ_CP047056.1"/>
</dbReference>
<dbReference type="OrthoDB" id="9807019at2"/>
<dbReference type="InterPro" id="IPR027417">
    <property type="entry name" value="P-loop_NTPase"/>
</dbReference>
<evidence type="ECO:0000259" key="11">
    <source>
        <dbReference type="SMART" id="SM00760"/>
    </source>
</evidence>
<dbReference type="InterPro" id="IPR013317">
    <property type="entry name" value="DnaA_dom"/>
</dbReference>
<dbReference type="AlphaFoldDB" id="A0A662Z8E4"/>
<reference evidence="12 13" key="1">
    <citation type="submission" date="2016-10" db="EMBL/GenBank/DDBJ databases">
        <authorList>
            <person name="Varghese N."/>
            <person name="Submissions S."/>
        </authorList>
    </citation>
    <scope>NUCLEOTIDE SEQUENCE [LARGE SCALE GENOMIC DNA]</scope>
    <source>
        <strain evidence="12 13">22B</strain>
    </source>
</reference>
<dbReference type="PRINTS" id="PR00051">
    <property type="entry name" value="DNAA"/>
</dbReference>
<dbReference type="InterPro" id="IPR010921">
    <property type="entry name" value="Trp_repressor/repl_initiator"/>
</dbReference>
<dbReference type="SUPFAM" id="SSF48295">
    <property type="entry name" value="TrpR-like"/>
    <property type="match status" value="1"/>
</dbReference>
<evidence type="ECO:0000256" key="5">
    <source>
        <dbReference type="ARBA" id="ARBA00023121"/>
    </source>
</evidence>
<dbReference type="GO" id="GO:0006270">
    <property type="term" value="P:DNA replication initiation"/>
    <property type="evidence" value="ECO:0007669"/>
    <property type="project" value="InterPro"/>
</dbReference>
<protein>
    <recommendedName>
        <fullName evidence="7">Chromosomal replication initiator protein DnaA</fullName>
    </recommendedName>
</protein>
<evidence type="ECO:0000256" key="8">
    <source>
        <dbReference type="RuleBase" id="RU004227"/>
    </source>
</evidence>
<evidence type="ECO:0000256" key="6">
    <source>
        <dbReference type="ARBA" id="ARBA00023125"/>
    </source>
</evidence>
<dbReference type="SUPFAM" id="SSF52540">
    <property type="entry name" value="P-loop containing nucleoside triphosphate hydrolases"/>
    <property type="match status" value="1"/>
</dbReference>
<evidence type="ECO:0000313" key="13">
    <source>
        <dbReference type="Proteomes" id="UP000243374"/>
    </source>
</evidence>
<evidence type="ECO:0000256" key="9">
    <source>
        <dbReference type="SAM" id="MobiDB-lite"/>
    </source>
</evidence>
<comment type="similarity">
    <text evidence="8">Belongs to the DnaA family.</text>
</comment>
<organism evidence="12 13">
    <name type="scientific">Succinivibrio dextrinosolvens</name>
    <dbReference type="NCBI Taxonomy" id="83771"/>
    <lineage>
        <taxon>Bacteria</taxon>
        <taxon>Pseudomonadati</taxon>
        <taxon>Pseudomonadota</taxon>
        <taxon>Gammaproteobacteria</taxon>
        <taxon>Aeromonadales</taxon>
        <taxon>Succinivibrionaceae</taxon>
        <taxon>Succinivibrio</taxon>
    </lineage>
</organism>
<keyword evidence="1" id="KW-0963">Cytoplasm</keyword>
<feature type="domain" description="AAA+ ATPase" evidence="10">
    <location>
        <begin position="181"/>
        <end position="322"/>
    </location>
</feature>
<keyword evidence="13" id="KW-1185">Reference proteome</keyword>
<dbReference type="GO" id="GO:0005886">
    <property type="term" value="C:plasma membrane"/>
    <property type="evidence" value="ECO:0007669"/>
    <property type="project" value="TreeGrafter"/>
</dbReference>
<evidence type="ECO:0000256" key="2">
    <source>
        <dbReference type="ARBA" id="ARBA00022705"/>
    </source>
</evidence>
<dbReference type="CDD" id="cd00009">
    <property type="entry name" value="AAA"/>
    <property type="match status" value="1"/>
</dbReference>
<dbReference type="InterPro" id="IPR020591">
    <property type="entry name" value="Chromosome_initiator_DnaA-like"/>
</dbReference>
<dbReference type="Gene3D" id="3.40.50.300">
    <property type="entry name" value="P-loop containing nucleotide triphosphate hydrolases"/>
    <property type="match status" value="1"/>
</dbReference>
<evidence type="ECO:0000256" key="4">
    <source>
        <dbReference type="ARBA" id="ARBA00022840"/>
    </source>
</evidence>
<dbReference type="PANTHER" id="PTHR30050">
    <property type="entry name" value="CHROMOSOMAL REPLICATION INITIATOR PROTEIN DNAA"/>
    <property type="match status" value="1"/>
</dbReference>
<dbReference type="CDD" id="cd06571">
    <property type="entry name" value="Bac_DnaA_C"/>
    <property type="match status" value="1"/>
</dbReference>
<keyword evidence="3 7" id="KW-0547">Nucleotide-binding</keyword>
<proteinExistence type="inferred from homology"/>
<sequence length="491" mass="55061">MDLVQIWHDAIQSCKQSINDPEKQAIYGLIEFQASIQIIGSDLCFICNNDFMMKLMSEYSPSLYMEISRLLGNNSLGLKLILASELLNSHNTNSAQPVNYGYQGEPNNQSVNGFNPNPTQIISQQNGNLSTPVQQPVPAHPLSRADNINPDKTFENYVTDPENSLVYAIAQKIAQNPGSESYNPFYVYGGSGLGKTHLLWAIANRIRATKPEISVVYIRAEEFIRKFVESMSKTGHVDEQVKFQDSFTQHDVFIMDDIQSLTKGEKSRDTFFEIIANYLDKPGSQLILASDVAPGNLKNFHPRLVSRFGSGVCREIYPPSAETRAAITLRKCKELDIQLDHDVVDYIANNIRSSVREIEGAIKTLKQHIEITGKQITCDDAVKLLSNLVNIDRQVTSIDAIKDRVAKEYGVTVTSMESAERKKATSLARSMAMTLANDLIPNLSLNDIGRAFNKDHSSVHEAIKRTRERISDDREEQSAIYQRLILSLKKE</sequence>
<dbReference type="GO" id="GO:0006275">
    <property type="term" value="P:regulation of DNA replication"/>
    <property type="evidence" value="ECO:0007669"/>
    <property type="project" value="InterPro"/>
</dbReference>
<feature type="region of interest" description="Disordered" evidence="9">
    <location>
        <begin position="129"/>
        <end position="149"/>
    </location>
</feature>
<evidence type="ECO:0000256" key="7">
    <source>
        <dbReference type="RuleBase" id="RU000577"/>
    </source>
</evidence>
<evidence type="ECO:0000259" key="10">
    <source>
        <dbReference type="SMART" id="SM00382"/>
    </source>
</evidence>
<dbReference type="PANTHER" id="PTHR30050:SF2">
    <property type="entry name" value="CHROMOSOMAL REPLICATION INITIATOR PROTEIN DNAA"/>
    <property type="match status" value="1"/>
</dbReference>
<accession>A0A662Z8E4</accession>
<dbReference type="Gene3D" id="1.10.1750.10">
    <property type="match status" value="1"/>
</dbReference>
<dbReference type="Pfam" id="PF08299">
    <property type="entry name" value="Bac_DnaA_C"/>
    <property type="match status" value="1"/>
</dbReference>
<dbReference type="GO" id="GO:0008289">
    <property type="term" value="F:lipid binding"/>
    <property type="evidence" value="ECO:0007669"/>
    <property type="project" value="UniProtKB-KW"/>
</dbReference>
<dbReference type="EMBL" id="FOSF01000002">
    <property type="protein sequence ID" value="SFJ78298.1"/>
    <property type="molecule type" value="Genomic_DNA"/>
</dbReference>
<dbReference type="Proteomes" id="UP000243374">
    <property type="component" value="Unassembled WGS sequence"/>
</dbReference>
<keyword evidence="6 7" id="KW-0238">DNA-binding</keyword>
<dbReference type="SMART" id="SM00382">
    <property type="entry name" value="AAA"/>
    <property type="match status" value="1"/>
</dbReference>